<dbReference type="PANTHER" id="PTHR11562">
    <property type="entry name" value="CATION EFFLUX PROTEIN/ ZINC TRANSPORTER"/>
    <property type="match status" value="1"/>
</dbReference>
<dbReference type="RefSeq" id="WP_197104140.1">
    <property type="nucleotide sequence ID" value="NZ_JACCEL010000008.1"/>
</dbReference>
<evidence type="ECO:0000256" key="2">
    <source>
        <dbReference type="ARBA" id="ARBA00022692"/>
    </source>
</evidence>
<dbReference type="PANTHER" id="PTHR11562:SF17">
    <property type="entry name" value="RE54080P-RELATED"/>
    <property type="match status" value="1"/>
</dbReference>
<evidence type="ECO:0000256" key="1">
    <source>
        <dbReference type="ARBA" id="ARBA00004141"/>
    </source>
</evidence>
<feature type="transmembrane region" description="Helical" evidence="5">
    <location>
        <begin position="256"/>
        <end position="275"/>
    </location>
</feature>
<name>A0ABS0LI95_9LACT</name>
<evidence type="ECO:0000256" key="4">
    <source>
        <dbReference type="ARBA" id="ARBA00023136"/>
    </source>
</evidence>
<accession>A0ABS0LI95</accession>
<keyword evidence="8" id="KW-1185">Reference proteome</keyword>
<keyword evidence="3 5" id="KW-1133">Transmembrane helix</keyword>
<evidence type="ECO:0000259" key="6">
    <source>
        <dbReference type="Pfam" id="PF01545"/>
    </source>
</evidence>
<dbReference type="Gene3D" id="1.20.1510.10">
    <property type="entry name" value="Cation efflux protein transmembrane domain"/>
    <property type="match status" value="1"/>
</dbReference>
<feature type="transmembrane region" description="Helical" evidence="5">
    <location>
        <begin position="231"/>
        <end position="250"/>
    </location>
</feature>
<comment type="caution">
    <text evidence="7">The sequence shown here is derived from an EMBL/GenBank/DDBJ whole genome shotgun (WGS) entry which is preliminary data.</text>
</comment>
<feature type="transmembrane region" description="Helical" evidence="5">
    <location>
        <begin position="197"/>
        <end position="219"/>
    </location>
</feature>
<evidence type="ECO:0000313" key="8">
    <source>
        <dbReference type="Proteomes" id="UP000823401"/>
    </source>
</evidence>
<dbReference type="InterPro" id="IPR027469">
    <property type="entry name" value="Cation_efflux_TMD_sf"/>
</dbReference>
<dbReference type="InterPro" id="IPR050681">
    <property type="entry name" value="CDF/SLC30A"/>
</dbReference>
<keyword evidence="2 5" id="KW-0812">Transmembrane</keyword>
<dbReference type="InterPro" id="IPR002524">
    <property type="entry name" value="Cation_efflux"/>
</dbReference>
<dbReference type="InterPro" id="IPR058533">
    <property type="entry name" value="Cation_efflux_TM"/>
</dbReference>
<sequence length="374" mass="42375">MKYQLIGIRNQDHANKLFNKIKQLPNKEHIHLNEEELEIEVEDITCYENLQRLLSYEKVGIKSLEFHEHEHHHSQEHSHDHSHDVDFTSGSQAARNMMIVFGINIVFSLLEAIFGFIFNSASILADAVHDFGDALSIGLAWFFQKISLKGSDSTFSYGYKRYSLLGALITSVVLLVGSAVMIIHSGEKLMNPEPVNYQGMLILAIFAIIANGVSAWIISKGSSHNESILSLHLLEDVLGWVGVLVVSVVLHFTDWYFLDPLLSIGIALFILYKTIPEFMKVVRLFLQAVPDNIDSKKLREKIQNIDNINGLSHFHLWSLDGEAHMMSMTISTTSDSVQTHEQIKNEVRHILLESDIAHSNIEIVYDPYNILNSK</sequence>
<gene>
    <name evidence="7" type="ORF">HYQ42_04365</name>
</gene>
<evidence type="ECO:0000256" key="3">
    <source>
        <dbReference type="ARBA" id="ARBA00022989"/>
    </source>
</evidence>
<keyword evidence="4 5" id="KW-0472">Membrane</keyword>
<organism evidence="7 8">
    <name type="scientific">Ruoffia tabacinasalis</name>
    <dbReference type="NCBI Taxonomy" id="87458"/>
    <lineage>
        <taxon>Bacteria</taxon>
        <taxon>Bacillati</taxon>
        <taxon>Bacillota</taxon>
        <taxon>Bacilli</taxon>
        <taxon>Lactobacillales</taxon>
        <taxon>Aerococcaceae</taxon>
        <taxon>Ruoffia</taxon>
    </lineage>
</organism>
<reference evidence="7 8" key="1">
    <citation type="submission" date="2020-07" db="EMBL/GenBank/DDBJ databases">
        <title>Facklamia lactis sp. nov., isolated from raw milk.</title>
        <authorList>
            <person name="Doll E.V."/>
            <person name="Huptas C."/>
            <person name="Staib L."/>
            <person name="Wenning M."/>
            <person name="Scherer S."/>
        </authorList>
    </citation>
    <scope>NUCLEOTIDE SEQUENCE [LARGE SCALE GENOMIC DNA]</scope>
    <source>
        <strain evidence="7 8">DSM 104272</strain>
    </source>
</reference>
<feature type="domain" description="Cation efflux protein transmembrane" evidence="6">
    <location>
        <begin position="98"/>
        <end position="284"/>
    </location>
</feature>
<proteinExistence type="predicted"/>
<comment type="subcellular location">
    <subcellularLocation>
        <location evidence="1">Membrane</location>
        <topology evidence="1">Multi-pass membrane protein</topology>
    </subcellularLocation>
</comment>
<dbReference type="Proteomes" id="UP000823401">
    <property type="component" value="Unassembled WGS sequence"/>
</dbReference>
<evidence type="ECO:0000256" key="5">
    <source>
        <dbReference type="SAM" id="Phobius"/>
    </source>
</evidence>
<dbReference type="SUPFAM" id="SSF161111">
    <property type="entry name" value="Cation efflux protein transmembrane domain-like"/>
    <property type="match status" value="1"/>
</dbReference>
<dbReference type="EMBL" id="JACCEL010000008">
    <property type="protein sequence ID" value="MBG9978015.1"/>
    <property type="molecule type" value="Genomic_DNA"/>
</dbReference>
<dbReference type="Pfam" id="PF01545">
    <property type="entry name" value="Cation_efflux"/>
    <property type="match status" value="1"/>
</dbReference>
<evidence type="ECO:0000313" key="7">
    <source>
        <dbReference type="EMBL" id="MBG9978015.1"/>
    </source>
</evidence>
<feature type="transmembrane region" description="Helical" evidence="5">
    <location>
        <begin position="164"/>
        <end position="185"/>
    </location>
</feature>
<dbReference type="NCBIfam" id="TIGR01297">
    <property type="entry name" value="CDF"/>
    <property type="match status" value="1"/>
</dbReference>
<protein>
    <submittedName>
        <fullName evidence="7">Cation transporter</fullName>
    </submittedName>
</protein>
<feature type="transmembrane region" description="Helical" evidence="5">
    <location>
        <begin position="97"/>
        <end position="117"/>
    </location>
</feature>